<dbReference type="InterPro" id="IPR011250">
    <property type="entry name" value="OMP/PagP_B-barrel"/>
</dbReference>
<keyword evidence="6" id="KW-1185">Reference proteome</keyword>
<dbReference type="InterPro" id="IPR006315">
    <property type="entry name" value="OM_autotransptr_brl_dom"/>
</dbReference>
<reference evidence="5 6" key="1">
    <citation type="submission" date="2019-03" db="EMBL/GenBank/DDBJ databases">
        <authorList>
            <person name="Sebastian G."/>
            <person name="Baumann P."/>
            <person name="Ruckert C."/>
            <person name="Kalinowski J."/>
            <person name="Nebel B."/>
            <person name="Takors R."/>
            <person name="Blombach B."/>
        </authorList>
    </citation>
    <scope>NUCLEOTIDE SEQUENCE [LARGE SCALE GENOMIC DNA]</scope>
    <source>
        <strain evidence="5 6">DSM 1084</strain>
    </source>
</reference>
<dbReference type="RefSeq" id="WP_084397138.1">
    <property type="nucleotide sequence ID" value="NZ_CP037867.1"/>
</dbReference>
<dbReference type="NCBIfam" id="TIGR01414">
    <property type="entry name" value="autotrans_barl"/>
    <property type="match status" value="1"/>
</dbReference>
<evidence type="ECO:0000256" key="1">
    <source>
        <dbReference type="ARBA" id="ARBA00004442"/>
    </source>
</evidence>
<dbReference type="Proteomes" id="UP000293912">
    <property type="component" value="Chromosome"/>
</dbReference>
<evidence type="ECO:0000256" key="3">
    <source>
        <dbReference type="SAM" id="SignalP"/>
    </source>
</evidence>
<feature type="signal peptide" evidence="3">
    <location>
        <begin position="1"/>
        <end position="22"/>
    </location>
</feature>
<accession>A0A4P6X4L4</accession>
<evidence type="ECO:0000313" key="6">
    <source>
        <dbReference type="Proteomes" id="UP000293912"/>
    </source>
</evidence>
<dbReference type="GO" id="GO:0009279">
    <property type="term" value="C:cell outer membrane"/>
    <property type="evidence" value="ECO:0007669"/>
    <property type="project" value="UniProtKB-SubCell"/>
</dbReference>
<evidence type="ECO:0000256" key="2">
    <source>
        <dbReference type="ARBA" id="ARBA00022729"/>
    </source>
</evidence>
<dbReference type="Pfam" id="PF13505">
    <property type="entry name" value="OMP_b-brl"/>
    <property type="match status" value="1"/>
</dbReference>
<dbReference type="EMBL" id="CP037867">
    <property type="protein sequence ID" value="QBM29805.1"/>
    <property type="molecule type" value="Genomic_DNA"/>
</dbReference>
<proteinExistence type="predicted"/>
<dbReference type="Gene3D" id="2.40.160.20">
    <property type="match status" value="1"/>
</dbReference>
<dbReference type="InterPro" id="IPR027385">
    <property type="entry name" value="Beta-barrel_OMP"/>
</dbReference>
<feature type="domain" description="Outer membrane protein beta-barrel" evidence="4">
    <location>
        <begin position="9"/>
        <end position="179"/>
    </location>
</feature>
<gene>
    <name evidence="5" type="primary">ail</name>
    <name evidence="5" type="ORF">HPF_19080</name>
</gene>
<dbReference type="KEGG" id="hpse:HPF_19080"/>
<keyword evidence="2 3" id="KW-0732">Signal</keyword>
<protein>
    <submittedName>
        <fullName evidence="5">Attachment invasion locus protein</fullName>
    </submittedName>
</protein>
<dbReference type="AlphaFoldDB" id="A0A4P6X4L4"/>
<comment type="subcellular location">
    <subcellularLocation>
        <location evidence="1">Cell outer membrane</location>
    </subcellularLocation>
</comment>
<sequence length="179" mass="18711" precursor="true">MKRRLQTVLIGSASLLALGAQAQGVYGEVGYSQFNLKQDSRGFDAKVKPTAARAIVGVELAPHLAIEGHAATGLKDDSVRIGPARATGEVDNMLGAFVKPKVMLGDTVELYGRAGVASTKVSTSAFGVGDSNRTTGFAYGGGASFSLTPQLSLNADYMNYLDRRGTKVDGVTFGVGFKF</sequence>
<evidence type="ECO:0000259" key="4">
    <source>
        <dbReference type="Pfam" id="PF13505"/>
    </source>
</evidence>
<organism evidence="5 6">
    <name type="scientific">Hydrogenophaga pseudoflava</name>
    <name type="common">Pseudomonas carboxydoflava</name>
    <dbReference type="NCBI Taxonomy" id="47421"/>
    <lineage>
        <taxon>Bacteria</taxon>
        <taxon>Pseudomonadati</taxon>
        <taxon>Pseudomonadota</taxon>
        <taxon>Betaproteobacteria</taxon>
        <taxon>Burkholderiales</taxon>
        <taxon>Comamonadaceae</taxon>
        <taxon>Hydrogenophaga</taxon>
    </lineage>
</organism>
<name>A0A4P6X4L4_HYDPS</name>
<dbReference type="SUPFAM" id="SSF56925">
    <property type="entry name" value="OMPA-like"/>
    <property type="match status" value="1"/>
</dbReference>
<evidence type="ECO:0000313" key="5">
    <source>
        <dbReference type="EMBL" id="QBM29805.1"/>
    </source>
</evidence>
<feature type="chain" id="PRO_5020264535" evidence="3">
    <location>
        <begin position="23"/>
        <end position="179"/>
    </location>
</feature>